<dbReference type="EMBL" id="JBBPBM010000004">
    <property type="protein sequence ID" value="KAK8588692.1"/>
    <property type="molecule type" value="Genomic_DNA"/>
</dbReference>
<evidence type="ECO:0000313" key="2">
    <source>
        <dbReference type="Proteomes" id="UP001472677"/>
    </source>
</evidence>
<proteinExistence type="predicted"/>
<protein>
    <recommendedName>
        <fullName evidence="3">Secreted protein</fullName>
    </recommendedName>
</protein>
<evidence type="ECO:0008006" key="3">
    <source>
        <dbReference type="Google" id="ProtNLM"/>
    </source>
</evidence>
<accession>A0ABR2FWU5</accession>
<keyword evidence="2" id="KW-1185">Reference proteome</keyword>
<dbReference type="Proteomes" id="UP001472677">
    <property type="component" value="Unassembled WGS sequence"/>
</dbReference>
<organism evidence="1 2">
    <name type="scientific">Hibiscus sabdariffa</name>
    <name type="common">roselle</name>
    <dbReference type="NCBI Taxonomy" id="183260"/>
    <lineage>
        <taxon>Eukaryota</taxon>
        <taxon>Viridiplantae</taxon>
        <taxon>Streptophyta</taxon>
        <taxon>Embryophyta</taxon>
        <taxon>Tracheophyta</taxon>
        <taxon>Spermatophyta</taxon>
        <taxon>Magnoliopsida</taxon>
        <taxon>eudicotyledons</taxon>
        <taxon>Gunneridae</taxon>
        <taxon>Pentapetalae</taxon>
        <taxon>rosids</taxon>
        <taxon>malvids</taxon>
        <taxon>Malvales</taxon>
        <taxon>Malvaceae</taxon>
        <taxon>Malvoideae</taxon>
        <taxon>Hibiscus</taxon>
    </lineage>
</organism>
<name>A0ABR2FWU5_9ROSI</name>
<sequence length="85" mass="9559">MFWAKHFSGLSNDTVLTLARVCSSSLSSMAMTDSVSIQSRFYWWCGPRLLRKLGGRLVGFCKTVGKVNPSHSELWALHIGLLIWD</sequence>
<gene>
    <name evidence="1" type="ORF">V6N12_023116</name>
</gene>
<reference evidence="1 2" key="1">
    <citation type="journal article" date="2024" name="G3 (Bethesda)">
        <title>Genome assembly of Hibiscus sabdariffa L. provides insights into metabolisms of medicinal natural products.</title>
        <authorList>
            <person name="Kim T."/>
        </authorList>
    </citation>
    <scope>NUCLEOTIDE SEQUENCE [LARGE SCALE GENOMIC DNA]</scope>
    <source>
        <strain evidence="1">TK-2024</strain>
        <tissue evidence="1">Old leaves</tissue>
    </source>
</reference>
<comment type="caution">
    <text evidence="1">The sequence shown here is derived from an EMBL/GenBank/DDBJ whole genome shotgun (WGS) entry which is preliminary data.</text>
</comment>
<evidence type="ECO:0000313" key="1">
    <source>
        <dbReference type="EMBL" id="KAK8588692.1"/>
    </source>
</evidence>